<comment type="caution">
    <text evidence="1">The sequence shown here is derived from an EMBL/GenBank/DDBJ whole genome shotgun (WGS) entry which is preliminary data.</text>
</comment>
<dbReference type="EMBL" id="JANJQO010000445">
    <property type="protein sequence ID" value="KAJ2977716.1"/>
    <property type="molecule type" value="Genomic_DNA"/>
</dbReference>
<reference evidence="1" key="1">
    <citation type="submission" date="2022-08" db="EMBL/GenBank/DDBJ databases">
        <title>Genome Sequence of Lecanicillium fungicola.</title>
        <authorList>
            <person name="Buettner E."/>
        </authorList>
    </citation>
    <scope>NUCLEOTIDE SEQUENCE</scope>
    <source>
        <strain evidence="1">Babe33</strain>
    </source>
</reference>
<evidence type="ECO:0000313" key="1">
    <source>
        <dbReference type="EMBL" id="KAJ2977716.1"/>
    </source>
</evidence>
<sequence>MDRYSKVHASRCGPGDARPTALQVVSDEQKARCRDSVALHDLVIVITGATSGIGFETAKALYAVGARLFITARDLNKARATVNQVMEAFPSGGARKQSIEIVKVDMNSLSSVRSGAQELLSKADRIDVLINNAGIAAVPFGHTDDGFESHWGVNYLAPFLFTHLLLPCLQASSTPNHCSRVINLTSTGHRLFPTHLTDPNFENTPYEPMSAYATSKLANIYHANFINRQFSSRGIRALSLHPGTVPNTSLLRALNDSVTVHPQSGALPAGYNEEAKSVEQGAATSVFAAIASCLEGKGGIYLENCTIGKEAPKGLGPMDGGYDATALDATAEEILWNETCAVLKVSHSV</sequence>
<evidence type="ECO:0000313" key="2">
    <source>
        <dbReference type="Proteomes" id="UP001143910"/>
    </source>
</evidence>
<keyword evidence="2" id="KW-1185">Reference proteome</keyword>
<organism evidence="1 2">
    <name type="scientific">Zarea fungicola</name>
    <dbReference type="NCBI Taxonomy" id="93591"/>
    <lineage>
        <taxon>Eukaryota</taxon>
        <taxon>Fungi</taxon>
        <taxon>Dikarya</taxon>
        <taxon>Ascomycota</taxon>
        <taxon>Pezizomycotina</taxon>
        <taxon>Sordariomycetes</taxon>
        <taxon>Hypocreomycetidae</taxon>
        <taxon>Hypocreales</taxon>
        <taxon>Cordycipitaceae</taxon>
        <taxon>Zarea</taxon>
    </lineage>
</organism>
<name>A0ACC1NFU1_9HYPO</name>
<proteinExistence type="predicted"/>
<dbReference type="Proteomes" id="UP001143910">
    <property type="component" value="Unassembled WGS sequence"/>
</dbReference>
<gene>
    <name evidence="1" type="ORF">NQ176_g4218</name>
</gene>
<accession>A0ACC1NFU1</accession>
<protein>
    <submittedName>
        <fullName evidence="1">Uncharacterized protein</fullName>
    </submittedName>
</protein>